<evidence type="ECO:0000256" key="1">
    <source>
        <dbReference type="SAM" id="MobiDB-lite"/>
    </source>
</evidence>
<dbReference type="EMBL" id="JAVDQG010000002">
    <property type="protein sequence ID" value="MDR6224997.1"/>
    <property type="molecule type" value="Genomic_DNA"/>
</dbReference>
<dbReference type="Pfam" id="PF09580">
    <property type="entry name" value="Spore_YhcN_YlaJ"/>
    <property type="match status" value="1"/>
</dbReference>
<evidence type="ECO:0000313" key="2">
    <source>
        <dbReference type="EMBL" id="MDR6224997.1"/>
    </source>
</evidence>
<proteinExistence type="predicted"/>
<gene>
    <name evidence="2" type="ORF">JOE21_000988</name>
</gene>
<protein>
    <submittedName>
        <fullName evidence="2">YhcN/YlaJ family sporulation lipoprotein</fullName>
    </submittedName>
</protein>
<dbReference type="NCBIfam" id="TIGR02898">
    <property type="entry name" value="spore_YhcN_YlaJ"/>
    <property type="match status" value="1"/>
</dbReference>
<accession>A0ABU1IJP4</accession>
<dbReference type="InterPro" id="IPR019076">
    <property type="entry name" value="Spore_lipoprot_YhcN/YlaJ-like"/>
</dbReference>
<dbReference type="PROSITE" id="PS51257">
    <property type="entry name" value="PROKAR_LIPOPROTEIN"/>
    <property type="match status" value="1"/>
</dbReference>
<feature type="region of interest" description="Disordered" evidence="1">
    <location>
        <begin position="28"/>
        <end position="52"/>
    </location>
</feature>
<name>A0ABU1IJP4_9BACL</name>
<comment type="caution">
    <text evidence="2">The sequence shown here is derived from an EMBL/GenBank/DDBJ whole genome shotgun (WGS) entry which is preliminary data.</text>
</comment>
<keyword evidence="2" id="KW-0449">Lipoprotein</keyword>
<keyword evidence="3" id="KW-1185">Reference proteome</keyword>
<reference evidence="2 3" key="1">
    <citation type="submission" date="2023-07" db="EMBL/GenBank/DDBJ databases">
        <title>Genomic Encyclopedia of Type Strains, Phase IV (KMG-IV): sequencing the most valuable type-strain genomes for metagenomic binning, comparative biology and taxonomic classification.</title>
        <authorList>
            <person name="Goeker M."/>
        </authorList>
    </citation>
    <scope>NUCLEOTIDE SEQUENCE [LARGE SCALE GENOMIC DNA]</scope>
    <source>
        <strain evidence="2 3">DSM 45903</strain>
    </source>
</reference>
<sequence>MRALTKWIVVLTAFALFFTSVGCAMQRRPEEARQDVRQPTRPLREATDRVDRVRDARPAETMRVADNIAEDVAKLDRIDSATVMLMGRTAYVAVVFDKDYTGGMTNKVKDQVSKRVRQTDPNVDRVFVSANPDFVDRMGDYTRDIQQGRPIAGLADNFMEMVERTFPAAR</sequence>
<dbReference type="Proteomes" id="UP001185012">
    <property type="component" value="Unassembled WGS sequence"/>
</dbReference>
<dbReference type="InterPro" id="IPR014247">
    <property type="entry name" value="Spore_lipoprot_YhcN/YlaJ"/>
</dbReference>
<evidence type="ECO:0000313" key="3">
    <source>
        <dbReference type="Proteomes" id="UP001185012"/>
    </source>
</evidence>
<organism evidence="2 3">
    <name type="scientific">Desmospora profundinema</name>
    <dbReference type="NCBI Taxonomy" id="1571184"/>
    <lineage>
        <taxon>Bacteria</taxon>
        <taxon>Bacillati</taxon>
        <taxon>Bacillota</taxon>
        <taxon>Bacilli</taxon>
        <taxon>Bacillales</taxon>
        <taxon>Thermoactinomycetaceae</taxon>
        <taxon>Desmospora</taxon>
    </lineage>
</organism>
<dbReference type="RefSeq" id="WP_309863068.1">
    <property type="nucleotide sequence ID" value="NZ_JAVDQG010000002.1"/>
</dbReference>